<gene>
    <name evidence="11" type="ORF">HPT30_04685</name>
</gene>
<dbReference type="GO" id="GO:0005886">
    <property type="term" value="C:plasma membrane"/>
    <property type="evidence" value="ECO:0007669"/>
    <property type="project" value="UniProtKB-SubCell"/>
</dbReference>
<feature type="transmembrane region" description="Helical" evidence="10">
    <location>
        <begin position="205"/>
        <end position="225"/>
    </location>
</feature>
<dbReference type="AlphaFoldDB" id="A0A850EIX4"/>
<sequence>MSTIQQTTDGKEKQKLLILNENLWKIMYRLSWPAIIAMVLYGLNAVIAAVFVGRYVGETALAGVSVAYPLTQISLGLGSLIGVGAGAALSIAIGRQDQHTQQRLMGNVNYLTVIVTVVYMVLGLLFSTQLVSIMGGEGQTLTLGNSYFRITVWGSFFWIYGLAANMIVRAEGKMKSAAVVMGIGLVADVLCNYLLVAVLQLGVEGAAWATNIGMFVYTLLGWIYFGRGWSSFKTRAFAIYRDRATLKSIFSLGMSSFIMNFMNLVQALIVFNALSKYGTIADVAFYGVVFRVFTFLLTPIFGLMRALQPVIGINFGAEKYERVIQSYKIFTLASMVLTLPFWIIAMWNPQMILGLMLPDQTFSGPELMYFRINMAVLPLLSMIFMAMTFFPSIDKGKPAAIIGIARQLVFYVPVMLVLPRIMGVSGVYWGTLAIDAIVVLWTAWMVRKEFGVLRKSGGFPVTEAQLQI</sequence>
<dbReference type="PANTHER" id="PTHR43823:SF3">
    <property type="entry name" value="MULTIDRUG EXPORT PROTEIN MEPA"/>
    <property type="match status" value="1"/>
</dbReference>
<evidence type="ECO:0000256" key="8">
    <source>
        <dbReference type="ARBA" id="ARBA00023136"/>
    </source>
</evidence>
<dbReference type="CDD" id="cd13143">
    <property type="entry name" value="MATE_MepA_like"/>
    <property type="match status" value="1"/>
</dbReference>
<keyword evidence="5" id="KW-1003">Cell membrane</keyword>
<dbReference type="EMBL" id="JABWCS010000190">
    <property type="protein sequence ID" value="NUU59649.1"/>
    <property type="molecule type" value="Genomic_DNA"/>
</dbReference>
<evidence type="ECO:0000256" key="9">
    <source>
        <dbReference type="ARBA" id="ARBA00023251"/>
    </source>
</evidence>
<feature type="transmembrane region" description="Helical" evidence="10">
    <location>
        <begin position="367"/>
        <end position="387"/>
    </location>
</feature>
<feature type="transmembrane region" description="Helical" evidence="10">
    <location>
        <begin position="427"/>
        <end position="446"/>
    </location>
</feature>
<dbReference type="RefSeq" id="WP_175370316.1">
    <property type="nucleotide sequence ID" value="NZ_JABWCS010000190.1"/>
</dbReference>
<feature type="transmembrane region" description="Helical" evidence="10">
    <location>
        <begin position="106"/>
        <end position="126"/>
    </location>
</feature>
<dbReference type="InterPro" id="IPR048279">
    <property type="entry name" value="MdtK-like"/>
</dbReference>
<feature type="transmembrane region" description="Helical" evidence="10">
    <location>
        <begin position="246"/>
        <end position="271"/>
    </location>
</feature>
<dbReference type="InterPro" id="IPR045070">
    <property type="entry name" value="MATE_MepA-like"/>
</dbReference>
<accession>A0A850EIX4</accession>
<keyword evidence="12" id="KW-1185">Reference proteome</keyword>
<reference evidence="11" key="1">
    <citation type="submission" date="2020-06" db="EMBL/GenBank/DDBJ databases">
        <title>Paenibacillus sp. nov., isolated from soil.</title>
        <authorList>
            <person name="Seo Y.L."/>
        </authorList>
    </citation>
    <scope>NUCLEOTIDE SEQUENCE [LARGE SCALE GENOMIC DNA]</scope>
    <source>
        <strain evidence="11">JW14</strain>
    </source>
</reference>
<keyword evidence="9" id="KW-0046">Antibiotic resistance</keyword>
<dbReference type="PANTHER" id="PTHR43823">
    <property type="entry name" value="SPORULATION PROTEIN YKVU"/>
    <property type="match status" value="1"/>
</dbReference>
<dbReference type="GO" id="GO:0042910">
    <property type="term" value="F:xenobiotic transmembrane transporter activity"/>
    <property type="evidence" value="ECO:0007669"/>
    <property type="project" value="InterPro"/>
</dbReference>
<feature type="transmembrane region" description="Helical" evidence="10">
    <location>
        <begin position="399"/>
        <end position="421"/>
    </location>
</feature>
<evidence type="ECO:0000256" key="10">
    <source>
        <dbReference type="SAM" id="Phobius"/>
    </source>
</evidence>
<evidence type="ECO:0000256" key="1">
    <source>
        <dbReference type="ARBA" id="ARBA00004651"/>
    </source>
</evidence>
<dbReference type="GO" id="GO:0015297">
    <property type="term" value="F:antiporter activity"/>
    <property type="evidence" value="ECO:0007669"/>
    <property type="project" value="InterPro"/>
</dbReference>
<evidence type="ECO:0000256" key="2">
    <source>
        <dbReference type="ARBA" id="ARBA00008417"/>
    </source>
</evidence>
<comment type="similarity">
    <text evidence="2">Belongs to the multi antimicrobial extrusion (MATE) (TC 2.A.66.1) family. MepA subfamily.</text>
</comment>
<comment type="subcellular location">
    <subcellularLocation>
        <location evidence="1">Cell membrane</location>
        <topology evidence="1">Multi-pass membrane protein</topology>
    </subcellularLocation>
</comment>
<evidence type="ECO:0000256" key="6">
    <source>
        <dbReference type="ARBA" id="ARBA00022692"/>
    </source>
</evidence>
<evidence type="ECO:0000256" key="4">
    <source>
        <dbReference type="ARBA" id="ARBA00022448"/>
    </source>
</evidence>
<feature type="transmembrane region" description="Helical" evidence="10">
    <location>
        <begin position="179"/>
        <end position="199"/>
    </location>
</feature>
<proteinExistence type="inferred from homology"/>
<evidence type="ECO:0000256" key="3">
    <source>
        <dbReference type="ARBA" id="ARBA00022106"/>
    </source>
</evidence>
<dbReference type="Pfam" id="PF01554">
    <property type="entry name" value="MatE"/>
    <property type="match status" value="2"/>
</dbReference>
<comment type="caution">
    <text evidence="11">The sequence shown here is derived from an EMBL/GenBank/DDBJ whole genome shotgun (WGS) entry which is preliminary data.</text>
</comment>
<evidence type="ECO:0000313" key="11">
    <source>
        <dbReference type="EMBL" id="NUU59649.1"/>
    </source>
</evidence>
<keyword evidence="7 10" id="KW-1133">Transmembrane helix</keyword>
<dbReference type="InterPro" id="IPR051327">
    <property type="entry name" value="MATE_MepA_subfamily"/>
</dbReference>
<feature type="transmembrane region" description="Helical" evidence="10">
    <location>
        <begin position="73"/>
        <end position="94"/>
    </location>
</feature>
<evidence type="ECO:0000256" key="7">
    <source>
        <dbReference type="ARBA" id="ARBA00022989"/>
    </source>
</evidence>
<feature type="transmembrane region" description="Helical" evidence="10">
    <location>
        <begin position="283"/>
        <end position="307"/>
    </location>
</feature>
<feature type="transmembrane region" description="Helical" evidence="10">
    <location>
        <begin position="30"/>
        <end position="53"/>
    </location>
</feature>
<evidence type="ECO:0000313" key="12">
    <source>
        <dbReference type="Proteomes" id="UP000564806"/>
    </source>
</evidence>
<protein>
    <recommendedName>
        <fullName evidence="3">Multidrug export protein MepA</fullName>
    </recommendedName>
</protein>
<feature type="transmembrane region" description="Helical" evidence="10">
    <location>
        <begin position="327"/>
        <end position="347"/>
    </location>
</feature>
<evidence type="ECO:0000256" key="5">
    <source>
        <dbReference type="ARBA" id="ARBA00022475"/>
    </source>
</evidence>
<dbReference type="GO" id="GO:0046677">
    <property type="term" value="P:response to antibiotic"/>
    <property type="evidence" value="ECO:0007669"/>
    <property type="project" value="UniProtKB-KW"/>
</dbReference>
<organism evidence="11 12">
    <name type="scientific">Paenibacillus agri</name>
    <dbReference type="NCBI Taxonomy" id="2744309"/>
    <lineage>
        <taxon>Bacteria</taxon>
        <taxon>Bacillati</taxon>
        <taxon>Bacillota</taxon>
        <taxon>Bacilli</taxon>
        <taxon>Bacillales</taxon>
        <taxon>Paenibacillaceae</taxon>
        <taxon>Paenibacillus</taxon>
    </lineage>
</organism>
<keyword evidence="6 10" id="KW-0812">Transmembrane</keyword>
<feature type="transmembrane region" description="Helical" evidence="10">
    <location>
        <begin position="146"/>
        <end position="167"/>
    </location>
</feature>
<keyword evidence="4" id="KW-0813">Transport</keyword>
<keyword evidence="8 10" id="KW-0472">Membrane</keyword>
<dbReference type="Proteomes" id="UP000564806">
    <property type="component" value="Unassembled WGS sequence"/>
</dbReference>
<name>A0A850EIX4_9BACL</name>
<dbReference type="PIRSF" id="PIRSF006603">
    <property type="entry name" value="DinF"/>
    <property type="match status" value="1"/>
</dbReference>
<dbReference type="InterPro" id="IPR002528">
    <property type="entry name" value="MATE_fam"/>
</dbReference>